<protein>
    <submittedName>
        <fullName evidence="1">Peptidase M28</fullName>
    </submittedName>
</protein>
<accession>A0AAV4LL36</accession>
<reference evidence="1 2" key="1">
    <citation type="submission" date="2021-06" db="EMBL/GenBank/DDBJ databases">
        <title>Genome sequence of Babesia caballi.</title>
        <authorList>
            <person name="Yamagishi J."/>
            <person name="Kidaka T."/>
            <person name="Ochi A."/>
        </authorList>
    </citation>
    <scope>NUCLEOTIDE SEQUENCE [LARGE SCALE GENOMIC DNA]</scope>
    <source>
        <strain evidence="1">USDA-D6B2</strain>
    </source>
</reference>
<organism evidence="1 2">
    <name type="scientific">Babesia caballi</name>
    <dbReference type="NCBI Taxonomy" id="5871"/>
    <lineage>
        <taxon>Eukaryota</taxon>
        <taxon>Sar</taxon>
        <taxon>Alveolata</taxon>
        <taxon>Apicomplexa</taxon>
        <taxon>Aconoidasida</taxon>
        <taxon>Piroplasmida</taxon>
        <taxon>Babesiidae</taxon>
        <taxon>Babesia</taxon>
    </lineage>
</organism>
<keyword evidence="2" id="KW-1185">Reference proteome</keyword>
<dbReference type="EMBL" id="BPLF01000001">
    <property type="protein sequence ID" value="GIX60742.1"/>
    <property type="molecule type" value="Genomic_DNA"/>
</dbReference>
<name>A0AAV4LL36_BABCB</name>
<comment type="caution">
    <text evidence="1">The sequence shown here is derived from an EMBL/GenBank/DDBJ whole genome shotgun (WGS) entry which is preliminary data.</text>
</comment>
<dbReference type="GeneID" id="94192225"/>
<evidence type="ECO:0000313" key="2">
    <source>
        <dbReference type="Proteomes" id="UP001497744"/>
    </source>
</evidence>
<evidence type="ECO:0000313" key="1">
    <source>
        <dbReference type="EMBL" id="GIX60742.1"/>
    </source>
</evidence>
<proteinExistence type="predicted"/>
<dbReference type="Proteomes" id="UP001497744">
    <property type="component" value="Unassembled WGS sequence"/>
</dbReference>
<sequence length="379" mass="40242">MVVALPHPEAAEGDGLVFWEPVEVLGRRLGVGLVVGAHGVEPPVVLFGEELEELPRRQGDVHVVFEQVGVEGGVELNGVADLWSAGQGLETSTAVVPSCMNGTAPRCACFGTLLLVEAVYFAETLAALKHSETVRRMDVHGVPLEDGVLLPHGSHGHAHRKRRHVLAVPAVEAYLISLSHEQTLVAPGPGVGGTPSPVDGVVRVELVDDGEVRDGRRPVLGVACVPDAVEFAQQAVALLGGDGEELLQRHAEVDHGVFPGGMEQHVRVDAVGPHDEAHHLVPEQLRVILVVVGPEHQVLARVVAVGLAIFEHVVLERVVRLEEQQLLVEVAPGDGVGAGELDGVVERGRRQEVENSHRGLHRVLGEVLLVPQDGVAASR</sequence>
<gene>
    <name evidence="1" type="ORF">BcabD6B2_01770</name>
</gene>
<dbReference type="AlphaFoldDB" id="A0AAV4LL36"/>
<dbReference type="RefSeq" id="XP_067712813.1">
    <property type="nucleotide sequence ID" value="XM_067856712.1"/>
</dbReference>